<evidence type="ECO:0000256" key="4">
    <source>
        <dbReference type="ARBA" id="ARBA00023004"/>
    </source>
</evidence>
<keyword evidence="2" id="KW-0949">S-adenosyl-L-methionine</keyword>
<dbReference type="InterPro" id="IPR013785">
    <property type="entry name" value="Aldolase_TIM"/>
</dbReference>
<evidence type="ECO:0000256" key="3">
    <source>
        <dbReference type="ARBA" id="ARBA00022723"/>
    </source>
</evidence>
<proteinExistence type="predicted"/>
<dbReference type="EMBL" id="CADCUQ010000708">
    <property type="protein sequence ID" value="CAA9424472.1"/>
    <property type="molecule type" value="Genomic_DNA"/>
</dbReference>
<dbReference type="AlphaFoldDB" id="A0A6J4PXE7"/>
<dbReference type="InterPro" id="IPR026351">
    <property type="entry name" value="rSAM_ArsS-like"/>
</dbReference>
<dbReference type="InterPro" id="IPR007197">
    <property type="entry name" value="rSAM"/>
</dbReference>
<comment type="cofactor">
    <cofactor evidence="1">
        <name>[4Fe-4S] cluster</name>
        <dbReference type="ChEBI" id="CHEBI:49883"/>
    </cofactor>
</comment>
<reference evidence="7" key="1">
    <citation type="submission" date="2020-02" db="EMBL/GenBank/DDBJ databases">
        <authorList>
            <person name="Meier V. D."/>
        </authorList>
    </citation>
    <scope>NUCLEOTIDE SEQUENCE</scope>
    <source>
        <strain evidence="7">AVDCRST_MAG64</strain>
    </source>
</reference>
<dbReference type="PANTHER" id="PTHR43728:SF1">
    <property type="entry name" value="FE-S OXIDOREDUCTASE"/>
    <property type="match status" value="1"/>
</dbReference>
<dbReference type="SUPFAM" id="SSF102114">
    <property type="entry name" value="Radical SAM enzymes"/>
    <property type="match status" value="1"/>
</dbReference>
<sequence length="214" mass="23657">MMLAARPIPLTVLGHNAFDAEVNRASGPPMTGLSIDTVQVNVGLRCNLACHHCHVESGPNRREDMTWETMELVLAAARRAGAATLDVTGGAPEMHPHFRRFVVAARRQGLAVIDRTNLTILLEPGYDDLPTFFREHQVRLVASLPCYLELNVDKQRGRGVYAESIEAIRRLNADGYGIDDRLPLDLVYNPGGPSLPPPQGALEADYKRELHARY</sequence>
<evidence type="ECO:0000256" key="5">
    <source>
        <dbReference type="ARBA" id="ARBA00023014"/>
    </source>
</evidence>
<dbReference type="SFLD" id="SFLDG01067">
    <property type="entry name" value="SPASM/twitch_domain_containing"/>
    <property type="match status" value="1"/>
</dbReference>
<protein>
    <recommendedName>
        <fullName evidence="6">Radical SAM core domain-containing protein</fullName>
    </recommendedName>
</protein>
<feature type="non-terminal residue" evidence="7">
    <location>
        <position position="214"/>
    </location>
</feature>
<evidence type="ECO:0000256" key="2">
    <source>
        <dbReference type="ARBA" id="ARBA00022691"/>
    </source>
</evidence>
<keyword evidence="3" id="KW-0479">Metal-binding</keyword>
<dbReference type="GO" id="GO:0003824">
    <property type="term" value="F:catalytic activity"/>
    <property type="evidence" value="ECO:0007669"/>
    <property type="project" value="InterPro"/>
</dbReference>
<accession>A0A6J4PXE7</accession>
<keyword evidence="5" id="KW-0411">Iron-sulfur</keyword>
<keyword evidence="4" id="KW-0408">Iron</keyword>
<evidence type="ECO:0000259" key="6">
    <source>
        <dbReference type="Pfam" id="PF04055"/>
    </source>
</evidence>
<evidence type="ECO:0000256" key="1">
    <source>
        <dbReference type="ARBA" id="ARBA00001966"/>
    </source>
</evidence>
<dbReference type="Pfam" id="PF04055">
    <property type="entry name" value="Radical_SAM"/>
    <property type="match status" value="1"/>
</dbReference>
<evidence type="ECO:0000313" key="7">
    <source>
        <dbReference type="EMBL" id="CAA9424472.1"/>
    </source>
</evidence>
<dbReference type="CDD" id="cd01335">
    <property type="entry name" value="Radical_SAM"/>
    <property type="match status" value="1"/>
</dbReference>
<dbReference type="GO" id="GO:0046872">
    <property type="term" value="F:metal ion binding"/>
    <property type="evidence" value="ECO:0007669"/>
    <property type="project" value="UniProtKB-KW"/>
</dbReference>
<name>A0A6J4PXE7_9BACT</name>
<feature type="domain" description="Radical SAM core" evidence="6">
    <location>
        <begin position="40"/>
        <end position="175"/>
    </location>
</feature>
<dbReference type="GO" id="GO:0051536">
    <property type="term" value="F:iron-sulfur cluster binding"/>
    <property type="evidence" value="ECO:0007669"/>
    <property type="project" value="UniProtKB-KW"/>
</dbReference>
<organism evidence="7">
    <name type="scientific">uncultured Phycisphaerae bacterium</name>
    <dbReference type="NCBI Taxonomy" id="904963"/>
    <lineage>
        <taxon>Bacteria</taxon>
        <taxon>Pseudomonadati</taxon>
        <taxon>Planctomycetota</taxon>
        <taxon>Phycisphaerae</taxon>
        <taxon>environmental samples</taxon>
    </lineage>
</organism>
<dbReference type="InterPro" id="IPR058240">
    <property type="entry name" value="rSAM_sf"/>
</dbReference>
<dbReference type="SFLD" id="SFLDS00029">
    <property type="entry name" value="Radical_SAM"/>
    <property type="match status" value="1"/>
</dbReference>
<gene>
    <name evidence="7" type="ORF">AVDCRST_MAG64-3088</name>
</gene>
<dbReference type="PANTHER" id="PTHR43728">
    <property type="entry name" value="SLR0304 PROTEIN"/>
    <property type="match status" value="1"/>
</dbReference>
<dbReference type="Gene3D" id="3.20.20.70">
    <property type="entry name" value="Aldolase class I"/>
    <property type="match status" value="1"/>
</dbReference>